<evidence type="ECO:0000313" key="6">
    <source>
        <dbReference type="EMBL" id="GGP86680.1"/>
    </source>
</evidence>
<dbReference type="AlphaFoldDB" id="A0A918EH43"/>
<dbReference type="PANTHER" id="PTHR43132">
    <property type="entry name" value="ARSENICAL RESISTANCE OPERON REPRESSOR ARSR-RELATED"/>
    <property type="match status" value="1"/>
</dbReference>
<evidence type="ECO:0000256" key="4">
    <source>
        <dbReference type="SAM" id="MobiDB-lite"/>
    </source>
</evidence>
<gene>
    <name evidence="6" type="ORF">GCM10010185_70570</name>
</gene>
<reference evidence="6" key="2">
    <citation type="submission" date="2020-09" db="EMBL/GenBank/DDBJ databases">
        <authorList>
            <person name="Sun Q."/>
            <person name="Ohkuma M."/>
        </authorList>
    </citation>
    <scope>NUCLEOTIDE SEQUENCE</scope>
    <source>
        <strain evidence="6">JCM 3313</strain>
    </source>
</reference>
<evidence type="ECO:0000256" key="2">
    <source>
        <dbReference type="ARBA" id="ARBA00023125"/>
    </source>
</evidence>
<dbReference type="GO" id="GO:0003677">
    <property type="term" value="F:DNA binding"/>
    <property type="evidence" value="ECO:0007669"/>
    <property type="project" value="UniProtKB-KW"/>
</dbReference>
<keyword evidence="7" id="KW-1185">Reference proteome</keyword>
<dbReference type="EMBL" id="BMRG01000032">
    <property type="protein sequence ID" value="GGP86680.1"/>
    <property type="molecule type" value="Genomic_DNA"/>
</dbReference>
<reference evidence="6" key="1">
    <citation type="journal article" date="2014" name="Int. J. Syst. Evol. Microbiol.">
        <title>Complete genome sequence of Corynebacterium casei LMG S-19264T (=DSM 44701T), isolated from a smear-ripened cheese.</title>
        <authorList>
            <consortium name="US DOE Joint Genome Institute (JGI-PGF)"/>
            <person name="Walter F."/>
            <person name="Albersmeier A."/>
            <person name="Kalinowski J."/>
            <person name="Ruckert C."/>
        </authorList>
    </citation>
    <scope>NUCLEOTIDE SEQUENCE</scope>
    <source>
        <strain evidence="6">JCM 3313</strain>
    </source>
</reference>
<keyword evidence="3" id="KW-0804">Transcription</keyword>
<dbReference type="InterPro" id="IPR011991">
    <property type="entry name" value="ArsR-like_HTH"/>
</dbReference>
<feature type="domain" description="HTH arsR-type" evidence="5">
    <location>
        <begin position="254"/>
        <end position="329"/>
    </location>
</feature>
<dbReference type="GO" id="GO:0003700">
    <property type="term" value="F:DNA-binding transcription factor activity"/>
    <property type="evidence" value="ECO:0007669"/>
    <property type="project" value="InterPro"/>
</dbReference>
<name>A0A918EH43_9PSEU</name>
<sequence length="330" mass="35802">MLRVHFTPEDLLRTTVAGGVDPLWEVVFSRLRLVERDKSAVYAPWLRRLRTSAAPELVRPGRQVLTALTPLGPYFPDFLTPPEGGQGIRAGVEAIRATSPRRLGQEIGELSRHHRLPSWAQRLRQGDEAVLADVSASLRSYYGAVVEPHTDAMLAAIEADRAHRARVQLDQGVEGLLGSMSPLMVWRPPVLEVRYRADRDLFLGGRGLRLVPSYFCRHAPVALADPALPPTLVYPVHHDYSPTPPPGPRARPARALAALLGANRAAVLAAAAGSATTGELAQRLGLPASSVSRHTAVLRDAGLITTRRRGPSVLHTTTPLGDSLLRADAR</sequence>
<evidence type="ECO:0000256" key="1">
    <source>
        <dbReference type="ARBA" id="ARBA00023015"/>
    </source>
</evidence>
<evidence type="ECO:0000259" key="5">
    <source>
        <dbReference type="SMART" id="SM00418"/>
    </source>
</evidence>
<dbReference type="RefSeq" id="WP_189227665.1">
    <property type="nucleotide sequence ID" value="NZ_BMRG01000032.1"/>
</dbReference>
<organism evidence="6 7">
    <name type="scientific">Saccharothrix coeruleofusca</name>
    <dbReference type="NCBI Taxonomy" id="33919"/>
    <lineage>
        <taxon>Bacteria</taxon>
        <taxon>Bacillati</taxon>
        <taxon>Actinomycetota</taxon>
        <taxon>Actinomycetes</taxon>
        <taxon>Pseudonocardiales</taxon>
        <taxon>Pseudonocardiaceae</taxon>
        <taxon>Saccharothrix</taxon>
    </lineage>
</organism>
<dbReference type="InterPro" id="IPR036390">
    <property type="entry name" value="WH_DNA-bd_sf"/>
</dbReference>
<dbReference type="InterPro" id="IPR051011">
    <property type="entry name" value="Metal_resp_trans_reg"/>
</dbReference>
<dbReference type="SUPFAM" id="SSF46785">
    <property type="entry name" value="Winged helix' DNA-binding domain"/>
    <property type="match status" value="1"/>
</dbReference>
<dbReference type="Gene3D" id="1.10.10.10">
    <property type="entry name" value="Winged helix-like DNA-binding domain superfamily/Winged helix DNA-binding domain"/>
    <property type="match status" value="1"/>
</dbReference>
<dbReference type="PANTHER" id="PTHR43132:SF8">
    <property type="entry name" value="HTH-TYPE TRANSCRIPTIONAL REGULATOR KMTR"/>
    <property type="match status" value="1"/>
</dbReference>
<protein>
    <submittedName>
        <fullName evidence="6">Transcriptional regulator</fullName>
    </submittedName>
</protein>
<accession>A0A918EH43</accession>
<feature type="region of interest" description="Disordered" evidence="4">
    <location>
        <begin position="309"/>
        <end position="330"/>
    </location>
</feature>
<dbReference type="InterPro" id="IPR000835">
    <property type="entry name" value="HTH_MarR-typ"/>
</dbReference>
<evidence type="ECO:0000313" key="7">
    <source>
        <dbReference type="Proteomes" id="UP000639606"/>
    </source>
</evidence>
<dbReference type="CDD" id="cd00090">
    <property type="entry name" value="HTH_ARSR"/>
    <property type="match status" value="1"/>
</dbReference>
<dbReference type="Pfam" id="PF12802">
    <property type="entry name" value="MarR_2"/>
    <property type="match status" value="1"/>
</dbReference>
<keyword evidence="1" id="KW-0805">Transcription regulation</keyword>
<proteinExistence type="predicted"/>
<dbReference type="InterPro" id="IPR036388">
    <property type="entry name" value="WH-like_DNA-bd_sf"/>
</dbReference>
<dbReference type="InterPro" id="IPR001845">
    <property type="entry name" value="HTH_ArsR_DNA-bd_dom"/>
</dbReference>
<dbReference type="SMART" id="SM00418">
    <property type="entry name" value="HTH_ARSR"/>
    <property type="match status" value="1"/>
</dbReference>
<keyword evidence="2" id="KW-0238">DNA-binding</keyword>
<comment type="caution">
    <text evidence="6">The sequence shown here is derived from an EMBL/GenBank/DDBJ whole genome shotgun (WGS) entry which is preliminary data.</text>
</comment>
<evidence type="ECO:0000256" key="3">
    <source>
        <dbReference type="ARBA" id="ARBA00023163"/>
    </source>
</evidence>
<dbReference type="Proteomes" id="UP000639606">
    <property type="component" value="Unassembled WGS sequence"/>
</dbReference>